<dbReference type="Gene3D" id="3.40.50.300">
    <property type="entry name" value="P-loop containing nucleotide triphosphate hydrolases"/>
    <property type="match status" value="2"/>
</dbReference>
<evidence type="ECO:0000256" key="5">
    <source>
        <dbReference type="ARBA" id="ARBA00022840"/>
    </source>
</evidence>
<dbReference type="EMBL" id="OQ862558">
    <property type="protein sequence ID" value="WLK77431.1"/>
    <property type="molecule type" value="Genomic_RNA"/>
</dbReference>
<keyword evidence="1" id="KW-0696">RNA-directed RNA polymerase</keyword>
<evidence type="ECO:0000313" key="8">
    <source>
        <dbReference type="EMBL" id="WLK77431.1"/>
    </source>
</evidence>
<reference evidence="8" key="1">
    <citation type="journal article" date="2023" name="Front. Cell. Infect. Microbiol.">
        <title>Virome Analysis of an Ectomycorrhizal Fungus Suillus luteus Revealing Potential Evolutionary Implications.</title>
        <authorList>
            <person name="Liu H."/>
            <person name="Zhang Y."/>
            <person name="Liu Y."/>
            <person name="Xiao J."/>
            <person name="Huang Z."/>
            <person name="Li Y."/>
            <person name="Li H."/>
            <person name="Li P."/>
        </authorList>
    </citation>
    <scope>NUCLEOTIDE SEQUENCE</scope>
    <source>
        <strain evidence="8">SlEV1</strain>
    </source>
</reference>
<keyword evidence="5" id="KW-0067">ATP-binding</keyword>
<dbReference type="GO" id="GO:0016787">
    <property type="term" value="F:hydrolase activity"/>
    <property type="evidence" value="ECO:0007669"/>
    <property type="project" value="UniProtKB-KW"/>
</dbReference>
<keyword evidence="6" id="KW-0693">Viral RNA replication</keyword>
<dbReference type="Pfam" id="PF01443">
    <property type="entry name" value="Viral_helicase1"/>
    <property type="match status" value="1"/>
</dbReference>
<keyword evidence="3" id="KW-0548">Nucleotidyltransferase</keyword>
<dbReference type="GO" id="GO:0005524">
    <property type="term" value="F:ATP binding"/>
    <property type="evidence" value="ECO:0007669"/>
    <property type="project" value="UniProtKB-KW"/>
</dbReference>
<proteinExistence type="predicted"/>
<dbReference type="InterPro" id="IPR007094">
    <property type="entry name" value="RNA-dir_pol_PSvirus"/>
</dbReference>
<feature type="domain" description="RdRp catalytic" evidence="7">
    <location>
        <begin position="4276"/>
        <end position="4390"/>
    </location>
</feature>
<dbReference type="CDD" id="cd23255">
    <property type="entry name" value="Endornaviridae_RdRp"/>
    <property type="match status" value="1"/>
</dbReference>
<evidence type="ECO:0000256" key="1">
    <source>
        <dbReference type="ARBA" id="ARBA00022484"/>
    </source>
</evidence>
<dbReference type="InterPro" id="IPR043502">
    <property type="entry name" value="DNA/RNA_pol_sf"/>
</dbReference>
<dbReference type="InterPro" id="IPR027351">
    <property type="entry name" value="(+)RNA_virus_helicase_core_dom"/>
</dbReference>
<dbReference type="InterPro" id="IPR027417">
    <property type="entry name" value="P-loop_NTPase"/>
</dbReference>
<keyword evidence="4" id="KW-0378">Hydrolase</keyword>
<protein>
    <submittedName>
        <fullName evidence="8">Polyprotein</fullName>
    </submittedName>
</protein>
<keyword evidence="5" id="KW-0547">Nucleotide-binding</keyword>
<sequence length="4534" mass="519303">MEKLIKLFSKTRKQDHQNLLPDEDGDLLLSQAAMIQNQNANSGYTDKSMVFMDTKCWRYLASHFRILMESTDSEYVLDSYTDREKDFESWKSKKYNLYLNKRLYMETLKTSGEEAAMEAVFREMTDPIKTASIRFLLPNSPLWTSLDFICLDNEVHLISARVLYTTVVQYIPDHVTTPSLFKTEHYYHIDNKCQTLASELKEKLIIAMGKKTHTVKLTMSNKGILINGLDVKQHQTQLQMTSLLTIPMVGINMEDMISMLNLDKNPGFRKRIITHDERIVGTALSRVYYNIINTPRPSDKPPTEGVFSNVDMNYIEDLDDENFKHTLLMLSYQVIVSNKAENVELSPMMVKLLANQDWTSTKRMVNYSSHYVMLAWENMPSAQYDYIHVVGFEVSNATVANLGYNEMGHQFINNGILYVSPYNSNRTYAYTSYSKSAFTQGDDWILNGIKYCKFNHKSYNYGACISYTSKNFYEISKEPNNEWAMLSIPYISPDLLTTAGIPHVTIKKSMLNKQLLNDMLARNLYGQMTYEGLVEYGLSLSYIKYYRGSLPVNVKEIDTEMIRCHAYVAYVLQQRNELATNAIITAITGGPLNRIALAMTSGMVKFFFSQFSLNLNEQSMYKKIFKNLTEGLNIETKARSLLSYWTNLDTFASSSDNFILEEHGNKDCKHHSSVSCDGELTRIECPCCHCLTGETQLERFCYHCSIGTQLPMDLESDLKPIELTDSKATFEPITQKEQNFDIYNFAELIEGDEELRETVEEDVTSVNEEELNKLLERESGIEVENQTTTNYSANNDQQEDNEQFENTLTESDISEALSWPSEESIFVDLDEMKPWVGVERIELLKENKLALNLHKKLSSLYFLPHGSYSEDVAKYTIIKSQKMPEQSCGKAVLKYYLGMNLSEQWFQDTINCNEPMTMAHLSACFEKFYLNHGFVVGKNLIFKTVVDSSLYCIVEYEPRDNLTGHWNAIQIEQIESNDGLYLVPFKTTEQYKRIAEDVFKKSYKSLTLEQQLYVNKLLCNTIQMTDCIYPNLPRITDNKYGNSNYNYIRSGNFSLDLNTTGFANEFKSFVEGGITENEFLGYSDFTETAPIIDKLKQLLKICLVNIYKASNDNMEYKQMVSLEVYSSGQQVIADVSNTKLKSGDIVKLTDGTTQMLTVITVINNQLILPTKHMNPATATINVKIPKTSIGSAVRKALSILRVLRNLKLIDIAVKLLEEAKGINGIFGSGKTTAIRDQVKTFANEKYIVVGKTRGSVNALKLKDPNMKVYSVEYQSFANESCDILIVDEASLISAWELVLLISEQTKHLFIYGDRHQISPGMYDINVGAVSKSNLLMKCGPGVKVVNHTYRIGSPLLDQLSLALNENLVSKAEHKTTYNVINMEYFDKEKVIEIMRSNDLCLVFYNEHLKELQNYALEFSLHSKVVMISTVESAQGMEASRVAVFQRKCRKGEIHETLQFCISAASRAIHHLTWVNVNTSGKTKELWKLMSIEKIGNWLTGKLFTEQPQQTIVLNNGKSIAGVETEPQELIKEANPVMSEEILLNLLEFYSSNRHTINTCTFDDIDINILQYMIGQKAAKYGATATVSKQENLISIEIKAYIITKWVNIDDKMRFTSNLSQGDHNDMEKTIHNVFGDKTISKIKHNFNLRADILVPKQLHNAIRVLSHLSKIFEFMGEKLSFQYERDEYSITTTKGCSACTGLVITLNKSLKVEIGPDYSMHASRYATDELENFPLFANLLKAKSKESIVIFDNKINLNNPLYSNLIVSERIHSFLKSGVLKMLNGSALMHANEENYKSLIMETELQLNGEFVGSYDGYSEISNWPFVFKSSNESKVLIKLKDKLLQYQQSTESSNKPKPWFTLGESNSEPITLYDRKIIEKLAVIAFYSDMESFKAYSHYSILSRTRNQLIGADSFSALLKPISWHENQKNNSVTDKLRDKMSKLYFSKLKILDRVFYVPTQVHTLLHDVYKLGHRSTPTFGASQADPNVCAADIAVFNMVVNTGENFKYICECPYVSYSCNEKFKVTLPWWESPLSMNQLQATNTLRTMLLVHLENNEHKTAEDATANLETSNLPMSNAEIKDFMELKECKYYTNDTTIYKQPIMIGPSILSLSEQDIQKIAISCAELYFWAPNLEYKNVVHLSNSRLTIPKPRWFKVNGGHTIIDNTKHTLISWKSLSDITIYKLERGHIVYATKQTLRSNKIQVDMPIMFINPGEVIENQSILGAVKTTVDIDIINALQKRLLRPNTSFEDLLVHARTLYHSDRYSSITIHRSILSTAAEAKNCAIIAYLASHTEQEALRLFVTKPNVEKSVTIQTLKDGLINLFTEMFTSLESQLKGGDFDQKQFVNDITDNPHLKDVLINFINELEKIKLISLKPTRSLRMGKTSILNHLAEAYKWFRMPNNSFILNNTTPEKPLEPQEKRICLWFFGTRGDNDFGEIVADHLQYKTLTIIANTDLVSDYKFKFKENNAVSIIDSGISCDDIFRMWRENDLGVLKRLNLKLFSELEPFDDLLTNDFNYIAQYIIKANLLVKFQYIDTSIMHPLGKLAISAFEQYCRLLPKAINATTYEYMSCNVRKVHLEYKTNCTRLDSIRVAPLSKGVTIENSIVVYHKFLSNAALNALRSFGNKKNLVVVSENTIEGLQTVQSVNFNSSKNIILLHHCGIGVTSLILENNIRNVALPVAGDQFNNAKELEFRTNCIRIENEQQICRALEEVELIENENIISYRELDIELEEDYCFKILQHNDYHVIQDSISTLVCKARETLSKRRGFYTTIVDEFRCDEITEVTYTFGMDDNLIWTVGPSTNIYAVCKSPDYNWQSLDINMWLLNVPSTLVAAVFSSIDELGMHYLQEDEVLQKIGVGIYECLECDKPLSENFRSLCPTCTLKLGPMHIGDILEVPMGSTSLSIVDYNCVCGTSTIFETGRKLTLCNCGKLIQRGKTIAKDSLPDLEPNETLKLTNKAFSSMVPENNWRSTLSAVKPRRMIKRIDTTNRVEPLRDYDPFIDATALSNIDERDPLLNLLETHNSNHPPAVSINKVWINSTNDFMTKLTLGRDWLSNDLHFMASVYLDPVKITDSQMRFILSVKSLLNFIPENITKVGVYALEPGMIERNFSEFDEFSIYFSSERLSHLETSKNVLWINTNQSMGRINACLRLLPYLLGPNKQYFMRGGRFGPAGFAIEEFLNYTTEKDVSGTVCMPTAFYMDGAKLTTKPTDTNIMKILSILLNYGSIYGTDEGICYLLPRMTLYHGSTGGYSNVAKALNVDCRLSRWIKSCRHKKLPDIIGPKYKTPLYLLEQAWWDINGFNKAMKLVNPAFIPRDIESSPHKEEETLVSVWKRAIENQNPTSTNYQNSEVLENLNEGEELNGFLPPTTEVEFDPKGTAFCVKECVQYAKSKMDENSEFNKINCSYQRFENVTSTLKKLKLENIKCCVRLKYEHCEEIKFIEGVGKQFGFTLTINKDQQGHMVVNTLSNESIKPQQLNEEASNLDDIYKVFSEFNGLDELFVEMKCIEAYKLLKEFDTITISKLIKIEEESDLGDESIYIIVNSDKSCPSVICKTKGELVSNVKLVGIQFGIKIDLEEEIARSKRRKLELELKLNGMKRGKVEDQFKSTKVNKDNNSGEIQNNPDELERKEIIDFANLEVTLNSEDDISDSKSMGNDSADYKSIISETEKVFLFDNGDIGSLPIIEYDSIKTLKKRGSLKLMDKAMSEETKNSKEKVKKLWRKVKAHIITIDLLTYLASSNMHVEPSNKINENDVEDDFWKEFDRQTKLPPLHYVEMSDELLSLQFRMRSEIFNSLCSMVELPKFLEMENPDHDLLREICRINTIIVFHWKWKEEEYEPMSLTTIQEAVMIEFDRQDLLELGFIEGWRMEDLPIQPSYEFKILKTKPKRKLSKLQFNSIVYMCTLELNLSGYGALPEEPEEIDIGTANPLNWQNIKLGTGKGPDFHFAAEPPTTTWKQSEMQLTKYQLTCLDSLSLLGGKVKKFIQPTTLKGNHNREYETDHYLLDTSLIQNEFCDIPIKLVPQPKTIYVYEDEHGMLETQIPLPAVDIGLRVRQQPVAIKEFTKLKLTEYPEQAVPAYTKHMLSSTKAVSNLFGSKVEYRNYRLVPKNEEEGQRLIDYCYGPGSLDKIASNRKQELWYDMEDLLQWLKQRPDRNKITTELIRVVEEGMAMHPMNIVNIHNKIEARLKDVLLNEQALSEAPTNDIHATKIRQIVWQKKGLTSIFAPVFTRAKQRFKDLLAGGKVLYVDGYTPWQLNKKFNTIPWQENIWFYEDDLTAQDKQTDKISIGFEMWWYVNHLGVSPVLINLWNEAHNHWMGKNHEVRILEDAMRQTGQATTALGNALTNLISKSRTVERYYNSIKLMTILGDDNLIIMDQEPDLSLSVEEAAIYYNMENKPSKSKTGGGFLRMQAYITKEKTIALGPDIVRLRRRFELTNNNSGVDENNLANRAENYKHMLGDVNKVFGEEFPVWYDYQELRKSLSNKYNCTEAEIDNNTALLVDMILTNKAIKFNKLMFATLENKQFKT</sequence>
<keyword evidence="2" id="KW-0808">Transferase</keyword>
<accession>A0AA49XCQ7</accession>
<evidence type="ECO:0000256" key="2">
    <source>
        <dbReference type="ARBA" id="ARBA00022679"/>
    </source>
</evidence>
<dbReference type="PROSITE" id="PS50507">
    <property type="entry name" value="RDRP_SSRNA_POS"/>
    <property type="match status" value="1"/>
</dbReference>
<organism evidence="8">
    <name type="scientific">Suillus luteus endornavirus 1</name>
    <dbReference type="NCBI Taxonomy" id="3067806"/>
    <lineage>
        <taxon>Viruses</taxon>
        <taxon>Riboviria</taxon>
        <taxon>Orthornavirae</taxon>
        <taxon>Kitrinoviricota</taxon>
        <taxon>Alsuviricetes</taxon>
        <taxon>Martellivirales</taxon>
        <taxon>Endornaviridae</taxon>
    </lineage>
</organism>
<evidence type="ECO:0000256" key="3">
    <source>
        <dbReference type="ARBA" id="ARBA00022695"/>
    </source>
</evidence>
<dbReference type="SUPFAM" id="SSF56672">
    <property type="entry name" value="DNA/RNA polymerases"/>
    <property type="match status" value="1"/>
</dbReference>
<evidence type="ECO:0000256" key="4">
    <source>
        <dbReference type="ARBA" id="ARBA00022801"/>
    </source>
</evidence>
<dbReference type="GO" id="GO:0039694">
    <property type="term" value="P:viral RNA genome replication"/>
    <property type="evidence" value="ECO:0007669"/>
    <property type="project" value="InterPro"/>
</dbReference>
<dbReference type="GO" id="GO:0003968">
    <property type="term" value="F:RNA-directed RNA polymerase activity"/>
    <property type="evidence" value="ECO:0007669"/>
    <property type="project" value="UniProtKB-KW"/>
</dbReference>
<name>A0AA49XCQ7_9VIRU</name>
<evidence type="ECO:0000259" key="7">
    <source>
        <dbReference type="PROSITE" id="PS50507"/>
    </source>
</evidence>
<dbReference type="SUPFAM" id="SSF52540">
    <property type="entry name" value="P-loop containing nucleoside triphosphate hydrolases"/>
    <property type="match status" value="1"/>
</dbReference>
<evidence type="ECO:0000256" key="6">
    <source>
        <dbReference type="ARBA" id="ARBA00022953"/>
    </source>
</evidence>